<accession>A0ABY9T7I6</accession>
<name>A0ABY9T7I6_BREBE</name>
<gene>
    <name evidence="2" type="ORF">RGB73_07120</name>
</gene>
<evidence type="ECO:0000313" key="3">
    <source>
        <dbReference type="Proteomes" id="UP001256827"/>
    </source>
</evidence>
<dbReference type="InterPro" id="IPR033932">
    <property type="entry name" value="YtcJ-like"/>
</dbReference>
<dbReference type="Gene3D" id="2.30.40.10">
    <property type="entry name" value="Urease, subunit C, domain 1"/>
    <property type="match status" value="1"/>
</dbReference>
<dbReference type="PANTHER" id="PTHR22642">
    <property type="entry name" value="IMIDAZOLONEPROPIONASE"/>
    <property type="match status" value="1"/>
</dbReference>
<sequence length="540" mass="60205">MTTIYTNGKFYTFDAHHPQAEAVVVRDGRIIDLGSHRDMLLQWGRSDAVVKDLSGKMVTPGLIDSHLHMSAIATKLLTTDLGKVTSKDQLLQAVKEQADQTPAHEWVQGRGWDENRFADGVLPTIEELDRVAPHCPIFLTRVCGHVYLVNSKALQVAGYHTDMEIPSGGTVVLDPQTKKPTGLLLETASAIITRHIPEPSYQQFKDSLRQAMRLAIEVGLTSVHTEDLRTYGSLDQTWQLYDELLNQEQNRLRCNLLIYYPHVKRLRELGMYAGYGNETLQIGAVKIFADGSFGGRTALLSAPYTDDPGNVGSEIHDNDTLHALFREARDAHMPIAVHTIGDQALENVLNTLERFPAVAFRDRIIHTSLLRPDQLQRLRRPSIVADIQPRFVASDFPWVADRIGRERAEQTYIWKSMLEAGIMCAGGSDAPVEPLEPLLGIHAAVTRRTPEDTHGGYYPAQNLTMEEALRLFTFGGALATNEETIKGSISRGKLADMTVYSQNLLEQKDADEVLQTKIDMTVINGEICYERGGNKNLCEI</sequence>
<dbReference type="InterPro" id="IPR013108">
    <property type="entry name" value="Amidohydro_3"/>
</dbReference>
<dbReference type="SUPFAM" id="SSF51338">
    <property type="entry name" value="Composite domain of metallo-dependent hydrolases"/>
    <property type="match status" value="1"/>
</dbReference>
<dbReference type="InterPro" id="IPR011059">
    <property type="entry name" value="Metal-dep_hydrolase_composite"/>
</dbReference>
<dbReference type="Pfam" id="PF07969">
    <property type="entry name" value="Amidohydro_3"/>
    <property type="match status" value="1"/>
</dbReference>
<dbReference type="PANTHER" id="PTHR22642:SF2">
    <property type="entry name" value="PROTEIN LONG AFTER FAR-RED 3"/>
    <property type="match status" value="1"/>
</dbReference>
<dbReference type="Gene3D" id="3.20.20.140">
    <property type="entry name" value="Metal-dependent hydrolases"/>
    <property type="match status" value="1"/>
</dbReference>
<keyword evidence="3" id="KW-1185">Reference proteome</keyword>
<protein>
    <submittedName>
        <fullName evidence="2">Amidohydrolase</fullName>
        <ecNumber evidence="2">3.5.-.-</ecNumber>
    </submittedName>
</protein>
<proteinExistence type="predicted"/>
<reference evidence="2 3" key="1">
    <citation type="submission" date="2023-09" db="EMBL/GenBank/DDBJ databases">
        <title>Complete Genome and Methylome dissection of Bacillus brevis NEB573 original source of BbsI restriction endonuclease.</title>
        <authorList>
            <person name="Fomenkov A."/>
            <person name="Roberts R.D."/>
        </authorList>
    </citation>
    <scope>NUCLEOTIDE SEQUENCE [LARGE SCALE GENOMIC DNA]</scope>
    <source>
        <strain evidence="2 3">NEB573</strain>
    </source>
</reference>
<evidence type="ECO:0000259" key="1">
    <source>
        <dbReference type="Pfam" id="PF07969"/>
    </source>
</evidence>
<organism evidence="2 3">
    <name type="scientific">Brevibacillus brevis</name>
    <name type="common">Bacillus brevis</name>
    <dbReference type="NCBI Taxonomy" id="1393"/>
    <lineage>
        <taxon>Bacteria</taxon>
        <taxon>Bacillati</taxon>
        <taxon>Bacillota</taxon>
        <taxon>Bacilli</taxon>
        <taxon>Bacillales</taxon>
        <taxon>Paenibacillaceae</taxon>
        <taxon>Brevibacillus</taxon>
    </lineage>
</organism>
<dbReference type="InterPro" id="IPR032466">
    <property type="entry name" value="Metal_Hydrolase"/>
</dbReference>
<dbReference type="CDD" id="cd01300">
    <property type="entry name" value="YtcJ_like"/>
    <property type="match status" value="1"/>
</dbReference>
<dbReference type="EC" id="3.5.-.-" evidence="2"/>
<dbReference type="RefSeq" id="WP_310770439.1">
    <property type="nucleotide sequence ID" value="NZ_CP134050.1"/>
</dbReference>
<dbReference type="Proteomes" id="UP001256827">
    <property type="component" value="Chromosome"/>
</dbReference>
<keyword evidence="2" id="KW-0378">Hydrolase</keyword>
<dbReference type="EMBL" id="CP134050">
    <property type="protein sequence ID" value="WNC16081.1"/>
    <property type="molecule type" value="Genomic_DNA"/>
</dbReference>
<dbReference type="GO" id="GO:0016787">
    <property type="term" value="F:hydrolase activity"/>
    <property type="evidence" value="ECO:0007669"/>
    <property type="project" value="UniProtKB-KW"/>
</dbReference>
<dbReference type="Gene3D" id="3.10.310.70">
    <property type="match status" value="1"/>
</dbReference>
<dbReference type="SUPFAM" id="SSF51556">
    <property type="entry name" value="Metallo-dependent hydrolases"/>
    <property type="match status" value="1"/>
</dbReference>
<feature type="domain" description="Amidohydrolase 3" evidence="1">
    <location>
        <begin position="51"/>
        <end position="529"/>
    </location>
</feature>
<evidence type="ECO:0000313" key="2">
    <source>
        <dbReference type="EMBL" id="WNC16081.1"/>
    </source>
</evidence>